<name>A0ABQ9TB13_SAGOE</name>
<proteinExistence type="predicted"/>
<sequence length="163" mass="17214">MLSEASQTPSPCMTFWKRPRSRTKEQTVRHADTCVNTGLQGSLVTGTLKVHTYHCAHPQRDLFFQAPSWPGQGSVTATKLSGTATHTRMGNPTALATPHPRVHPMTPGNAATCGMAMVPSAARKQTLQASVPRGVCMALGSIRSRSLDGLHGGVGTVPTTLSA</sequence>
<evidence type="ECO:0000313" key="3">
    <source>
        <dbReference type="Proteomes" id="UP001266305"/>
    </source>
</evidence>
<organism evidence="2 3">
    <name type="scientific">Saguinus oedipus</name>
    <name type="common">Cotton-top tamarin</name>
    <name type="synonym">Oedipomidas oedipus</name>
    <dbReference type="NCBI Taxonomy" id="9490"/>
    <lineage>
        <taxon>Eukaryota</taxon>
        <taxon>Metazoa</taxon>
        <taxon>Chordata</taxon>
        <taxon>Craniata</taxon>
        <taxon>Vertebrata</taxon>
        <taxon>Euteleostomi</taxon>
        <taxon>Mammalia</taxon>
        <taxon>Eutheria</taxon>
        <taxon>Euarchontoglires</taxon>
        <taxon>Primates</taxon>
        <taxon>Haplorrhini</taxon>
        <taxon>Platyrrhini</taxon>
        <taxon>Cebidae</taxon>
        <taxon>Callitrichinae</taxon>
        <taxon>Saguinus</taxon>
    </lineage>
</organism>
<feature type="compositionally biased region" description="Polar residues" evidence="1">
    <location>
        <begin position="1"/>
        <end position="11"/>
    </location>
</feature>
<reference evidence="2 3" key="1">
    <citation type="submission" date="2023-05" db="EMBL/GenBank/DDBJ databases">
        <title>B98-5 Cell Line De Novo Hybrid Assembly: An Optical Mapping Approach.</title>
        <authorList>
            <person name="Kananen K."/>
            <person name="Auerbach J.A."/>
            <person name="Kautto E."/>
            <person name="Blachly J.S."/>
        </authorList>
    </citation>
    <scope>NUCLEOTIDE SEQUENCE [LARGE SCALE GENOMIC DNA]</scope>
    <source>
        <strain evidence="2">B95-8</strain>
        <tissue evidence="2">Cell line</tissue>
    </source>
</reference>
<evidence type="ECO:0000256" key="1">
    <source>
        <dbReference type="SAM" id="MobiDB-lite"/>
    </source>
</evidence>
<gene>
    <name evidence="2" type="ORF">P7K49_040585</name>
</gene>
<dbReference type="Proteomes" id="UP001266305">
    <property type="component" value="Unassembled WGS sequence"/>
</dbReference>
<keyword evidence="3" id="KW-1185">Reference proteome</keyword>
<accession>A0ABQ9TB13</accession>
<protein>
    <submittedName>
        <fullName evidence="2">Uncharacterized protein</fullName>
    </submittedName>
</protein>
<dbReference type="EMBL" id="JASSZA010000106">
    <property type="protein sequence ID" value="KAK2081745.1"/>
    <property type="molecule type" value="Genomic_DNA"/>
</dbReference>
<comment type="caution">
    <text evidence="2">The sequence shown here is derived from an EMBL/GenBank/DDBJ whole genome shotgun (WGS) entry which is preliminary data.</text>
</comment>
<evidence type="ECO:0000313" key="2">
    <source>
        <dbReference type="EMBL" id="KAK2081745.1"/>
    </source>
</evidence>
<feature type="region of interest" description="Disordered" evidence="1">
    <location>
        <begin position="1"/>
        <end position="24"/>
    </location>
</feature>